<accession>A0ABT6MNV3</accession>
<dbReference type="InterPro" id="IPR050570">
    <property type="entry name" value="Cell_wall_metabolism_enzyme"/>
</dbReference>
<dbReference type="PANTHER" id="PTHR21666">
    <property type="entry name" value="PEPTIDASE-RELATED"/>
    <property type="match status" value="1"/>
</dbReference>
<keyword evidence="6" id="KW-0482">Metalloprotease</keyword>
<keyword evidence="2" id="KW-0645">Protease</keyword>
<reference evidence="9" key="2">
    <citation type="submission" date="2023-04" db="EMBL/GenBank/DDBJ databases">
        <authorList>
            <person name="Sun J.-Q."/>
        </authorList>
    </citation>
    <scope>NUCLEOTIDE SEQUENCE</scope>
    <source>
        <strain evidence="9">CC-YY355</strain>
    </source>
</reference>
<comment type="cofactor">
    <cofactor evidence="1">
        <name>Zn(2+)</name>
        <dbReference type="ChEBI" id="CHEBI:29105"/>
    </cofactor>
</comment>
<keyword evidence="4 9" id="KW-0378">Hydrolase</keyword>
<protein>
    <submittedName>
        <fullName evidence="9">M23 family metallopeptidase</fullName>
        <ecNumber evidence="9">3.4.-.-</ecNumber>
    </submittedName>
</protein>
<dbReference type="PANTHER" id="PTHR21666:SF288">
    <property type="entry name" value="CELL DIVISION PROTEIN YTFB"/>
    <property type="match status" value="1"/>
</dbReference>
<evidence type="ECO:0000313" key="10">
    <source>
        <dbReference type="Proteomes" id="UP001160550"/>
    </source>
</evidence>
<comment type="caution">
    <text evidence="9">The sequence shown here is derived from an EMBL/GenBank/DDBJ whole genome shotgun (WGS) entry which is preliminary data.</text>
</comment>
<keyword evidence="10" id="KW-1185">Reference proteome</keyword>
<dbReference type="InterPro" id="IPR016047">
    <property type="entry name" value="M23ase_b-sheet_dom"/>
</dbReference>
<dbReference type="EMBL" id="JARYGX010000009">
    <property type="protein sequence ID" value="MDH7452266.1"/>
    <property type="molecule type" value="Genomic_DNA"/>
</dbReference>
<evidence type="ECO:0000259" key="8">
    <source>
        <dbReference type="Pfam" id="PF01551"/>
    </source>
</evidence>
<name>A0ABT6MNV3_9GAMM</name>
<dbReference type="SUPFAM" id="SSF51261">
    <property type="entry name" value="Duplicated hybrid motif"/>
    <property type="match status" value="1"/>
</dbReference>
<keyword evidence="3" id="KW-0479">Metal-binding</keyword>
<evidence type="ECO:0000256" key="2">
    <source>
        <dbReference type="ARBA" id="ARBA00022670"/>
    </source>
</evidence>
<organism evidence="9 10">
    <name type="scientific">Luteimonas composti</name>
    <dbReference type="NCBI Taxonomy" id="398257"/>
    <lineage>
        <taxon>Bacteria</taxon>
        <taxon>Pseudomonadati</taxon>
        <taxon>Pseudomonadota</taxon>
        <taxon>Gammaproteobacteria</taxon>
        <taxon>Lysobacterales</taxon>
        <taxon>Lysobacteraceae</taxon>
        <taxon>Luteimonas</taxon>
    </lineage>
</organism>
<evidence type="ECO:0000313" key="9">
    <source>
        <dbReference type="EMBL" id="MDH7452266.1"/>
    </source>
</evidence>
<dbReference type="InterPro" id="IPR011055">
    <property type="entry name" value="Dup_hybrid_motif"/>
</dbReference>
<proteinExistence type="predicted"/>
<evidence type="ECO:0000256" key="7">
    <source>
        <dbReference type="SAM" id="MobiDB-lite"/>
    </source>
</evidence>
<evidence type="ECO:0000256" key="4">
    <source>
        <dbReference type="ARBA" id="ARBA00022801"/>
    </source>
</evidence>
<feature type="domain" description="M23ase beta-sheet core" evidence="8">
    <location>
        <begin position="102"/>
        <end position="194"/>
    </location>
</feature>
<reference evidence="9" key="1">
    <citation type="journal article" date="2007" name="Int. J. Syst. Evol. Microbiol.">
        <title>Luteimonas composti sp. nov., a moderately thermophilic bacterium isolated from food waste.</title>
        <authorList>
            <person name="Young C.C."/>
            <person name="Kampfer P."/>
            <person name="Chen W.M."/>
            <person name="Yen W.S."/>
            <person name="Arun A.B."/>
            <person name="Lai W.A."/>
            <person name="Shen F.T."/>
            <person name="Rekha P.D."/>
            <person name="Lin K.Y."/>
            <person name="Chou J.H."/>
        </authorList>
    </citation>
    <scope>NUCLEOTIDE SEQUENCE</scope>
    <source>
        <strain evidence="9">CC-YY355</strain>
    </source>
</reference>
<evidence type="ECO:0000256" key="3">
    <source>
        <dbReference type="ARBA" id="ARBA00022723"/>
    </source>
</evidence>
<dbReference type="Pfam" id="PF01551">
    <property type="entry name" value="Peptidase_M23"/>
    <property type="match status" value="1"/>
</dbReference>
<sequence length="219" mass="23258">MRWLIVLALLLLLANAGWWLLGGEGRMPWQRSPAPGEARATAQAADAPGPRRHDGRATVPATPAPVPATTPAAGPGLLLPVQGVTPAQLSDTFGDARDGERRHEALDIMAPAGTPVLAVADGHVEKLFDSERGGLTVYQFEPTGRWCYYYAHLQAYAPGLAEGAEVKRGQVLGYVGSTGNADPSAPHLHFAVFALGPERQWWVGTPVNPYPLLARPAPP</sequence>
<dbReference type="CDD" id="cd12797">
    <property type="entry name" value="M23_peptidase"/>
    <property type="match status" value="1"/>
</dbReference>
<gene>
    <name evidence="9" type="ORF">QF205_04100</name>
</gene>
<evidence type="ECO:0000256" key="6">
    <source>
        <dbReference type="ARBA" id="ARBA00023049"/>
    </source>
</evidence>
<keyword evidence="5" id="KW-0862">Zinc</keyword>
<dbReference type="RefSeq" id="WP_280941466.1">
    <property type="nucleotide sequence ID" value="NZ_JARYGX010000009.1"/>
</dbReference>
<dbReference type="EC" id="3.4.-.-" evidence="9"/>
<evidence type="ECO:0000256" key="5">
    <source>
        <dbReference type="ARBA" id="ARBA00022833"/>
    </source>
</evidence>
<evidence type="ECO:0000256" key="1">
    <source>
        <dbReference type="ARBA" id="ARBA00001947"/>
    </source>
</evidence>
<dbReference type="Proteomes" id="UP001160550">
    <property type="component" value="Unassembled WGS sequence"/>
</dbReference>
<dbReference type="Gene3D" id="2.70.70.10">
    <property type="entry name" value="Glucose Permease (Domain IIA)"/>
    <property type="match status" value="1"/>
</dbReference>
<dbReference type="GO" id="GO:0016787">
    <property type="term" value="F:hydrolase activity"/>
    <property type="evidence" value="ECO:0007669"/>
    <property type="project" value="UniProtKB-KW"/>
</dbReference>
<feature type="region of interest" description="Disordered" evidence="7">
    <location>
        <begin position="29"/>
        <end position="65"/>
    </location>
</feature>